<comment type="caution">
    <text evidence="1">The sequence shown here is derived from an EMBL/GenBank/DDBJ whole genome shotgun (WGS) entry which is preliminary data.</text>
</comment>
<dbReference type="RefSeq" id="WP_010078258.1">
    <property type="nucleotide sequence ID" value="NZ_AYYH01000006.1"/>
</dbReference>
<protein>
    <recommendedName>
        <fullName evidence="3">Deoxynucleoside monophosphate kinase</fullName>
    </recommendedName>
</protein>
<evidence type="ECO:0000313" key="2">
    <source>
        <dbReference type="Proteomes" id="UP000050898"/>
    </source>
</evidence>
<dbReference type="Proteomes" id="UP000050898">
    <property type="component" value="Unassembled WGS sequence"/>
</dbReference>
<dbReference type="PATRIC" id="fig|1046596.6.peg.2118"/>
<proteinExistence type="predicted"/>
<dbReference type="Gene3D" id="3.40.50.300">
    <property type="entry name" value="P-loop containing nucleotide triphosphate hydrolases"/>
    <property type="match status" value="1"/>
</dbReference>
<reference evidence="1 2" key="1">
    <citation type="journal article" date="2015" name="Genome Announc.">
        <title>Expanding the biotechnology potential of lactobacilli through comparative genomics of 213 strains and associated genera.</title>
        <authorList>
            <person name="Sun Z."/>
            <person name="Harris H.M."/>
            <person name="McCann A."/>
            <person name="Guo C."/>
            <person name="Argimon S."/>
            <person name="Zhang W."/>
            <person name="Yang X."/>
            <person name="Jeffery I.B."/>
            <person name="Cooney J.C."/>
            <person name="Kagawa T.F."/>
            <person name="Liu W."/>
            <person name="Song Y."/>
            <person name="Salvetti E."/>
            <person name="Wrobel A."/>
            <person name="Rasinkangas P."/>
            <person name="Parkhill J."/>
            <person name="Rea M.C."/>
            <person name="O'Sullivan O."/>
            <person name="Ritari J."/>
            <person name="Douillard F.P."/>
            <person name="Paul Ross R."/>
            <person name="Yang R."/>
            <person name="Briner A.E."/>
            <person name="Felis G.E."/>
            <person name="de Vos W.M."/>
            <person name="Barrangou R."/>
            <person name="Klaenhammer T.R."/>
            <person name="Caufield P.W."/>
            <person name="Cui Y."/>
            <person name="Zhang H."/>
            <person name="O'Toole P.W."/>
        </authorList>
    </citation>
    <scope>NUCLEOTIDE SEQUENCE [LARGE SCALE GENOMIC DNA]</scope>
    <source>
        <strain evidence="1 2">DSM 20444</strain>
    </source>
</reference>
<keyword evidence="2" id="KW-1185">Reference proteome</keyword>
<evidence type="ECO:0008006" key="3">
    <source>
        <dbReference type="Google" id="ProtNLM"/>
    </source>
</evidence>
<dbReference type="InterPro" id="IPR027417">
    <property type="entry name" value="P-loop_NTPase"/>
</dbReference>
<accession>A0A0R2E333</accession>
<name>A0A0R2E333_9LACO</name>
<dbReference type="SUPFAM" id="SSF52540">
    <property type="entry name" value="P-loop containing nucleoside triphosphate hydrolases"/>
    <property type="match status" value="1"/>
</dbReference>
<dbReference type="AlphaFoldDB" id="A0A0R2E333"/>
<evidence type="ECO:0000313" key="1">
    <source>
        <dbReference type="EMBL" id="KRN10777.1"/>
    </source>
</evidence>
<dbReference type="OrthoDB" id="2399160at2"/>
<gene>
    <name evidence="1" type="ORF">FD00_GL002019</name>
</gene>
<sequence>MNGAIIMASFAGSGKDTVADMLVKDYNSIFKQKADKLSLGKEIHNIANKFFCFNSSNITMRKAMQEIGEGMRRIFGENIWINYLKKEYYSSDLGYVLIPDVRKLIEFSTFFVEDGLKAIYIKTDKDKALERIKNRDGYADKKSIEDTNIEKQMSFIEKLPTKTISKSGLKVTCNSGVFSDIYVIDNTRGLDNLKKQVEEWEVRNWLNKDK</sequence>
<dbReference type="EMBL" id="AYYH01000006">
    <property type="protein sequence ID" value="KRN10777.1"/>
    <property type="molecule type" value="Genomic_DNA"/>
</dbReference>
<organism evidence="1 2">
    <name type="scientific">Liquorilactobacillus mali KCTC 3596 = DSM 20444</name>
    <dbReference type="NCBI Taxonomy" id="1046596"/>
    <lineage>
        <taxon>Bacteria</taxon>
        <taxon>Bacillati</taxon>
        <taxon>Bacillota</taxon>
        <taxon>Bacilli</taxon>
        <taxon>Lactobacillales</taxon>
        <taxon>Lactobacillaceae</taxon>
        <taxon>Liquorilactobacillus</taxon>
    </lineage>
</organism>